<feature type="transmembrane region" description="Helical" evidence="10">
    <location>
        <begin position="351"/>
        <end position="376"/>
    </location>
</feature>
<dbReference type="InterPro" id="IPR032974">
    <property type="entry name" value="Polypren_kinase"/>
</dbReference>
<dbReference type="Proteomes" id="UP000015104">
    <property type="component" value="Unassembled WGS sequence"/>
</dbReference>
<evidence type="ECO:0000256" key="9">
    <source>
        <dbReference type="ARBA" id="ARBA00023136"/>
    </source>
</evidence>
<organism evidence="11 12">
    <name type="scientific">Tetranychus urticae</name>
    <name type="common">Two-spotted spider mite</name>
    <dbReference type="NCBI Taxonomy" id="32264"/>
    <lineage>
        <taxon>Eukaryota</taxon>
        <taxon>Metazoa</taxon>
        <taxon>Ecdysozoa</taxon>
        <taxon>Arthropoda</taxon>
        <taxon>Chelicerata</taxon>
        <taxon>Arachnida</taxon>
        <taxon>Acari</taxon>
        <taxon>Acariformes</taxon>
        <taxon>Trombidiformes</taxon>
        <taxon>Prostigmata</taxon>
        <taxon>Eleutherengona</taxon>
        <taxon>Raphignathae</taxon>
        <taxon>Tetranychoidea</taxon>
        <taxon>Tetranychidae</taxon>
        <taxon>Tetranychus</taxon>
    </lineage>
</organism>
<sequence length="457" mass="51510">MKGIPRIGSGWRTSAKCPFCLCPFLVVANILMNVLTTQSTTCYRLSLFIAINFFLVTYKNVAFLKPPQHSLAVSFIVTVAVKFYIPEFSWFIFPILALFNYGFNLFTKSINRRFLSSFSQCELIIVSQGILTFLAQSTLCELVPSVPDLALSCSNDPTTRVLQILFFGLSMTVAAMLYSATQNDNLIYVYTSFFTGLFLIYSRIAVILNKEPLTWLFLEIIFTSTRIHLFELWACLFLFAVFFCVVVAAFANGSSNTVIRKFFHLIIIPVYASGLKYDSILLHFLSSCLLWIFILLETLRITDPDNTGKAIEFFMERFKNENDQGFLTLTHIYLLVGLSLSTWLSPNIDKISFNLTSGLITVAVGDTAAGIIGSLFGKHKWPNSKKSFEGTFGAIFFQILASIFLISFLKVPTNFVVVIILCVISSILEAKTVQIDNLILPLYFNLLWLIFEAISNL</sequence>
<feature type="transmembrane region" description="Helical" evidence="10">
    <location>
        <begin position="20"/>
        <end position="37"/>
    </location>
</feature>
<keyword evidence="8 10" id="KW-1133">Transmembrane helix</keyword>
<evidence type="ECO:0000256" key="10">
    <source>
        <dbReference type="SAM" id="Phobius"/>
    </source>
</evidence>
<keyword evidence="6" id="KW-0418">Kinase</keyword>
<dbReference type="GO" id="GO:0005789">
    <property type="term" value="C:endoplasmic reticulum membrane"/>
    <property type="evidence" value="ECO:0007669"/>
    <property type="project" value="UniProtKB-SubCell"/>
</dbReference>
<keyword evidence="9 10" id="KW-0472">Membrane</keyword>
<dbReference type="GO" id="GO:0043048">
    <property type="term" value="P:dolichyl monophosphate biosynthetic process"/>
    <property type="evidence" value="ECO:0007669"/>
    <property type="project" value="TreeGrafter"/>
</dbReference>
<evidence type="ECO:0000256" key="6">
    <source>
        <dbReference type="ARBA" id="ARBA00022777"/>
    </source>
</evidence>
<dbReference type="PANTHER" id="PTHR13205:SF15">
    <property type="entry name" value="DOLICHOL KINASE"/>
    <property type="match status" value="1"/>
</dbReference>
<protein>
    <recommendedName>
        <fullName evidence="3">dolichol kinase</fullName>
        <ecNumber evidence="3">2.7.1.108</ecNumber>
    </recommendedName>
</protein>
<keyword evidence="4" id="KW-0808">Transferase</keyword>
<feature type="transmembrane region" description="Helical" evidence="10">
    <location>
        <begin position="388"/>
        <end position="409"/>
    </location>
</feature>
<dbReference type="EnsemblMetazoa" id="tetur02g04220.1">
    <property type="protein sequence ID" value="tetur02g04220.1"/>
    <property type="gene ID" value="tetur02g04220"/>
</dbReference>
<feature type="transmembrane region" description="Helical" evidence="10">
    <location>
        <begin position="415"/>
        <end position="431"/>
    </location>
</feature>
<feature type="transmembrane region" description="Helical" evidence="10">
    <location>
        <begin position="325"/>
        <end position="345"/>
    </location>
</feature>
<evidence type="ECO:0000256" key="1">
    <source>
        <dbReference type="ARBA" id="ARBA00004477"/>
    </source>
</evidence>
<evidence type="ECO:0000256" key="3">
    <source>
        <dbReference type="ARBA" id="ARBA00012132"/>
    </source>
</evidence>
<dbReference type="KEGG" id="tut:107370863"/>
<evidence type="ECO:0000256" key="4">
    <source>
        <dbReference type="ARBA" id="ARBA00022679"/>
    </source>
</evidence>
<evidence type="ECO:0000313" key="11">
    <source>
        <dbReference type="EnsemblMetazoa" id="tetur02g04220.1"/>
    </source>
</evidence>
<evidence type="ECO:0000256" key="8">
    <source>
        <dbReference type="ARBA" id="ARBA00022989"/>
    </source>
</evidence>
<dbReference type="AlphaFoldDB" id="T1JVD6"/>
<reference evidence="11" key="2">
    <citation type="submission" date="2015-06" db="UniProtKB">
        <authorList>
            <consortium name="EnsemblMetazoa"/>
        </authorList>
    </citation>
    <scope>IDENTIFICATION</scope>
</reference>
<feature type="transmembrane region" description="Helical" evidence="10">
    <location>
        <begin position="438"/>
        <end position="455"/>
    </location>
</feature>
<dbReference type="HOGENOM" id="CLU_819717_0_0_1"/>
<dbReference type="OMA" id="NFRRKTY"/>
<name>T1JVD6_TETUR</name>
<evidence type="ECO:0000256" key="7">
    <source>
        <dbReference type="ARBA" id="ARBA00022824"/>
    </source>
</evidence>
<comment type="similarity">
    <text evidence="2">Belongs to the polyprenol kinase family.</text>
</comment>
<keyword evidence="12" id="KW-1185">Reference proteome</keyword>
<dbReference type="GO" id="GO:0004168">
    <property type="term" value="F:dolichol kinase activity"/>
    <property type="evidence" value="ECO:0007669"/>
    <property type="project" value="UniProtKB-EC"/>
</dbReference>
<dbReference type="STRING" id="32264.T1JVD6"/>
<feature type="transmembrane region" description="Helical" evidence="10">
    <location>
        <begin position="229"/>
        <end position="251"/>
    </location>
</feature>
<evidence type="ECO:0000256" key="5">
    <source>
        <dbReference type="ARBA" id="ARBA00022692"/>
    </source>
</evidence>
<evidence type="ECO:0000313" key="12">
    <source>
        <dbReference type="Proteomes" id="UP000015104"/>
    </source>
</evidence>
<accession>T1JVD6</accession>
<dbReference type="EC" id="2.7.1.108" evidence="3"/>
<gene>
    <name evidence="11" type="primary">107370863</name>
</gene>
<feature type="transmembrane region" description="Helical" evidence="10">
    <location>
        <begin position="280"/>
        <end position="299"/>
    </location>
</feature>
<feature type="transmembrane region" description="Helical" evidence="10">
    <location>
        <begin position="43"/>
        <end position="62"/>
    </location>
</feature>
<evidence type="ECO:0000256" key="2">
    <source>
        <dbReference type="ARBA" id="ARBA00010794"/>
    </source>
</evidence>
<proteinExistence type="inferred from homology"/>
<dbReference type="PANTHER" id="PTHR13205">
    <property type="entry name" value="TRANSMEMBRANE PROTEIN 15-RELATED"/>
    <property type="match status" value="1"/>
</dbReference>
<reference evidence="12" key="1">
    <citation type="submission" date="2011-08" db="EMBL/GenBank/DDBJ databases">
        <authorList>
            <person name="Rombauts S."/>
        </authorList>
    </citation>
    <scope>NUCLEOTIDE SEQUENCE</scope>
    <source>
        <strain evidence="12">London</strain>
    </source>
</reference>
<keyword evidence="7" id="KW-0256">Endoplasmic reticulum</keyword>
<dbReference type="OrthoDB" id="377083at2759"/>
<dbReference type="eggNOG" id="KOG2468">
    <property type="taxonomic scope" value="Eukaryota"/>
</dbReference>
<feature type="transmembrane region" description="Helical" evidence="10">
    <location>
        <begin position="91"/>
        <end position="107"/>
    </location>
</feature>
<feature type="transmembrane region" description="Helical" evidence="10">
    <location>
        <begin position="187"/>
        <end position="208"/>
    </location>
</feature>
<feature type="transmembrane region" description="Helical" evidence="10">
    <location>
        <begin position="161"/>
        <end position="181"/>
    </location>
</feature>
<dbReference type="EMBL" id="CAEY01000792">
    <property type="status" value="NOT_ANNOTATED_CDS"/>
    <property type="molecule type" value="Genomic_DNA"/>
</dbReference>
<keyword evidence="5 10" id="KW-0812">Transmembrane</keyword>
<comment type="subcellular location">
    <subcellularLocation>
        <location evidence="1">Endoplasmic reticulum membrane</location>
        <topology evidence="1">Multi-pass membrane protein</topology>
    </subcellularLocation>
</comment>